<dbReference type="RefSeq" id="WP_135496890.1">
    <property type="nucleotide sequence ID" value="NZ_SRLD01000009.1"/>
</dbReference>
<dbReference type="PROSITE" id="PS50076">
    <property type="entry name" value="DNAJ_2"/>
    <property type="match status" value="1"/>
</dbReference>
<dbReference type="PANTHER" id="PTHR44825">
    <property type="match status" value="1"/>
</dbReference>
<evidence type="ECO:0000313" key="3">
    <source>
        <dbReference type="EMBL" id="TGE17813.1"/>
    </source>
</evidence>
<sequence>MMRTHYQALGVGEQATADEIRRAYRRLVLRTHPDRTTDPQAHQQFLVVNEAYDVLSNPTRRQGYDALLWATRNPPRRAVLASPLPPVSPRPQARAPFQRQRATAIDFRPYQAPIRLWGKVLLLLAVLVVLDYYGFQHEATATFTSGAVVYDARDDIYTIVTSEGRFRTPQELTTSPLYVHVSRLFGFIRSARLPDGTEVAVLFRYHTLFVLTGLLLLLAGLTQGQLLSDAARVNVALIATVVGALVAIIVL</sequence>
<name>A0A4Z0PMV0_9BACT</name>
<dbReference type="PRINTS" id="PR00625">
    <property type="entry name" value="JDOMAIN"/>
</dbReference>
<comment type="caution">
    <text evidence="3">The sequence shown here is derived from an EMBL/GenBank/DDBJ whole genome shotgun (WGS) entry which is preliminary data.</text>
</comment>
<dbReference type="SUPFAM" id="SSF46565">
    <property type="entry name" value="Chaperone J-domain"/>
    <property type="match status" value="1"/>
</dbReference>
<dbReference type="PANTHER" id="PTHR44825:SF1">
    <property type="entry name" value="DNAJ HOMOLOG SUBFAMILY C MEMBER 4"/>
    <property type="match status" value="1"/>
</dbReference>
<keyword evidence="1" id="KW-0812">Transmembrane</keyword>
<dbReference type="InterPro" id="IPR052763">
    <property type="entry name" value="DnaJ_C4"/>
</dbReference>
<feature type="transmembrane region" description="Helical" evidence="1">
    <location>
        <begin position="202"/>
        <end position="221"/>
    </location>
</feature>
<dbReference type="EMBL" id="SRLD01000009">
    <property type="protein sequence ID" value="TGE17813.1"/>
    <property type="molecule type" value="Genomic_DNA"/>
</dbReference>
<dbReference type="SMART" id="SM00271">
    <property type="entry name" value="DnaJ"/>
    <property type="match status" value="1"/>
</dbReference>
<dbReference type="InterPro" id="IPR036869">
    <property type="entry name" value="J_dom_sf"/>
</dbReference>
<dbReference type="Gene3D" id="1.10.287.110">
    <property type="entry name" value="DnaJ domain"/>
    <property type="match status" value="1"/>
</dbReference>
<dbReference type="OrthoDB" id="9779622at2"/>
<gene>
    <name evidence="3" type="ORF">E5J99_06370</name>
</gene>
<evidence type="ECO:0000256" key="1">
    <source>
        <dbReference type="SAM" id="Phobius"/>
    </source>
</evidence>
<reference evidence="3 4" key="1">
    <citation type="submission" date="2019-04" db="EMBL/GenBank/DDBJ databases">
        <authorList>
            <person name="Feng G."/>
            <person name="Zhang J."/>
            <person name="Zhu H."/>
        </authorList>
    </citation>
    <scope>NUCLEOTIDE SEQUENCE [LARGE SCALE GENOMIC DNA]</scope>
    <source>
        <strain evidence="3 4">JCM 17223</strain>
    </source>
</reference>
<dbReference type="AlphaFoldDB" id="A0A4Z0PMV0"/>
<dbReference type="InterPro" id="IPR001623">
    <property type="entry name" value="DnaJ_domain"/>
</dbReference>
<keyword evidence="1" id="KW-0472">Membrane</keyword>
<accession>A0A4Z0PMV0</accession>
<organism evidence="3 4">
    <name type="scientific">Hymenobacter elongatus</name>
    <dbReference type="NCBI Taxonomy" id="877208"/>
    <lineage>
        <taxon>Bacteria</taxon>
        <taxon>Pseudomonadati</taxon>
        <taxon>Bacteroidota</taxon>
        <taxon>Cytophagia</taxon>
        <taxon>Cytophagales</taxon>
        <taxon>Hymenobacteraceae</taxon>
        <taxon>Hymenobacter</taxon>
    </lineage>
</organism>
<feature type="domain" description="J" evidence="2">
    <location>
        <begin position="4"/>
        <end position="68"/>
    </location>
</feature>
<protein>
    <recommendedName>
        <fullName evidence="2">J domain-containing protein</fullName>
    </recommendedName>
</protein>
<keyword evidence="4" id="KW-1185">Reference proteome</keyword>
<dbReference type="CDD" id="cd06257">
    <property type="entry name" value="DnaJ"/>
    <property type="match status" value="1"/>
</dbReference>
<dbReference type="Proteomes" id="UP000297739">
    <property type="component" value="Unassembled WGS sequence"/>
</dbReference>
<feature type="transmembrane region" description="Helical" evidence="1">
    <location>
        <begin position="116"/>
        <end position="135"/>
    </location>
</feature>
<evidence type="ECO:0000259" key="2">
    <source>
        <dbReference type="PROSITE" id="PS50076"/>
    </source>
</evidence>
<proteinExistence type="predicted"/>
<evidence type="ECO:0000313" key="4">
    <source>
        <dbReference type="Proteomes" id="UP000297739"/>
    </source>
</evidence>
<feature type="transmembrane region" description="Helical" evidence="1">
    <location>
        <begin position="233"/>
        <end position="250"/>
    </location>
</feature>
<keyword evidence="1" id="KW-1133">Transmembrane helix</keyword>
<dbReference type="Pfam" id="PF00226">
    <property type="entry name" value="DnaJ"/>
    <property type="match status" value="1"/>
</dbReference>